<gene>
    <name evidence="2" type="ORF">mMyoMyo1_010709</name>
</gene>
<evidence type="ECO:0000313" key="2">
    <source>
        <dbReference type="EMBL" id="KAF6369362.1"/>
    </source>
</evidence>
<protein>
    <submittedName>
        <fullName evidence="2">Uncharacterized protein</fullName>
    </submittedName>
</protein>
<name>A0A7J7Z564_MYOMY</name>
<dbReference type="EMBL" id="JABWUV010000003">
    <property type="protein sequence ID" value="KAF6369362.1"/>
    <property type="molecule type" value="Genomic_DNA"/>
</dbReference>
<feature type="region of interest" description="Disordered" evidence="1">
    <location>
        <begin position="102"/>
        <end position="137"/>
    </location>
</feature>
<organism evidence="2 3">
    <name type="scientific">Myotis myotis</name>
    <name type="common">Greater mouse-eared bat</name>
    <name type="synonym">Vespertilio myotis</name>
    <dbReference type="NCBI Taxonomy" id="51298"/>
    <lineage>
        <taxon>Eukaryota</taxon>
        <taxon>Metazoa</taxon>
        <taxon>Chordata</taxon>
        <taxon>Craniata</taxon>
        <taxon>Vertebrata</taxon>
        <taxon>Euteleostomi</taxon>
        <taxon>Mammalia</taxon>
        <taxon>Eutheria</taxon>
        <taxon>Laurasiatheria</taxon>
        <taxon>Chiroptera</taxon>
        <taxon>Yangochiroptera</taxon>
        <taxon>Vespertilionidae</taxon>
        <taxon>Myotis</taxon>
    </lineage>
</organism>
<keyword evidence="3" id="KW-1185">Reference proteome</keyword>
<feature type="region of interest" description="Disordered" evidence="1">
    <location>
        <begin position="13"/>
        <end position="44"/>
    </location>
</feature>
<reference evidence="2 3" key="1">
    <citation type="journal article" date="2020" name="Nature">
        <title>Six reference-quality genomes reveal evolution of bat adaptations.</title>
        <authorList>
            <person name="Jebb D."/>
            <person name="Huang Z."/>
            <person name="Pippel M."/>
            <person name="Hughes G.M."/>
            <person name="Lavrichenko K."/>
            <person name="Devanna P."/>
            <person name="Winkler S."/>
            <person name="Jermiin L.S."/>
            <person name="Skirmuntt E.C."/>
            <person name="Katzourakis A."/>
            <person name="Burkitt-Gray L."/>
            <person name="Ray D.A."/>
            <person name="Sullivan K.A.M."/>
            <person name="Roscito J.G."/>
            <person name="Kirilenko B.M."/>
            <person name="Davalos L.M."/>
            <person name="Corthals A.P."/>
            <person name="Power M.L."/>
            <person name="Jones G."/>
            <person name="Ransome R.D."/>
            <person name="Dechmann D.K.N."/>
            <person name="Locatelli A.G."/>
            <person name="Puechmaille S.J."/>
            <person name="Fedrigo O."/>
            <person name="Jarvis E.D."/>
            <person name="Hiller M."/>
            <person name="Vernes S.C."/>
            <person name="Myers E.W."/>
            <person name="Teeling E.C."/>
        </authorList>
    </citation>
    <scope>NUCLEOTIDE SEQUENCE [LARGE SCALE GENOMIC DNA]</scope>
    <source>
        <strain evidence="2">MMyoMyo1</strain>
        <tissue evidence="2">Flight muscle</tissue>
    </source>
</reference>
<evidence type="ECO:0000313" key="3">
    <source>
        <dbReference type="Proteomes" id="UP000527355"/>
    </source>
</evidence>
<comment type="caution">
    <text evidence="2">The sequence shown here is derived from an EMBL/GenBank/DDBJ whole genome shotgun (WGS) entry which is preliminary data.</text>
</comment>
<feature type="compositionally biased region" description="Polar residues" evidence="1">
    <location>
        <begin position="14"/>
        <end position="31"/>
    </location>
</feature>
<dbReference type="Proteomes" id="UP000527355">
    <property type="component" value="Unassembled WGS sequence"/>
</dbReference>
<proteinExistence type="predicted"/>
<sequence length="137" mass="14730">MQMVITPSCPRARTAQTLNTGERGMGTSQAVAQERDKPPTPRSWAPAAALAPVARERDKLPALKSWAPTAAFWAKPPAHSPMWLWPVQAKLAWVLGACGRPEGRNPGSWVRGEAEAVRGNQASRGAVRGDQASRQKG</sequence>
<evidence type="ECO:0000256" key="1">
    <source>
        <dbReference type="SAM" id="MobiDB-lite"/>
    </source>
</evidence>
<dbReference type="AlphaFoldDB" id="A0A7J7Z564"/>
<accession>A0A7J7Z564</accession>